<sequence>MKRLLTIVRVSELADIAHRLVGLFHQENELQTDAFLKNLFEKIDTQATALSVAIKKEVAVSKLEEADNLRDETIMNLSNILLGYRSMRSPEIRESAEKLYAVFDRYGTKITRENYSSESAHIESLLRDFSATELQEAIGKLLGVSDTIEELRTRQTAFHTERMAYEKSVSEQEFDESATALKKPLLGLINTKLISYLAALQEESTYTNFAKVVSQVIDDANATINRRGKK</sequence>
<proteinExistence type="predicted"/>
<dbReference type="Proteomes" id="UP000038055">
    <property type="component" value="Unassembled WGS sequence"/>
</dbReference>
<keyword evidence="2" id="KW-1185">Reference proteome</keyword>
<gene>
    <name evidence="1" type="ORF">CCYN2B_110014</name>
</gene>
<dbReference type="RefSeq" id="WP_041989640.1">
    <property type="nucleotide sequence ID" value="NZ_CDOD01000003.1"/>
</dbReference>
<dbReference type="eggNOG" id="ENOG503286U">
    <property type="taxonomic scope" value="Bacteria"/>
</dbReference>
<dbReference type="InterPro" id="IPR046228">
    <property type="entry name" value="DUF6261"/>
</dbReference>
<organism evidence="1 2">
    <name type="scientific">Capnocytophaga cynodegmi</name>
    <dbReference type="NCBI Taxonomy" id="28189"/>
    <lineage>
        <taxon>Bacteria</taxon>
        <taxon>Pseudomonadati</taxon>
        <taxon>Bacteroidota</taxon>
        <taxon>Flavobacteriia</taxon>
        <taxon>Flavobacteriales</taxon>
        <taxon>Flavobacteriaceae</taxon>
        <taxon>Capnocytophaga</taxon>
    </lineage>
</organism>
<evidence type="ECO:0000313" key="2">
    <source>
        <dbReference type="Proteomes" id="UP000038055"/>
    </source>
</evidence>
<protein>
    <submittedName>
        <fullName evidence="1">Uncharacterized protein</fullName>
    </submittedName>
</protein>
<dbReference type="STRING" id="28189.CCYN74_10092"/>
<dbReference type="EMBL" id="CDOD01000003">
    <property type="protein sequence ID" value="CEN32495.1"/>
    <property type="molecule type" value="Genomic_DNA"/>
</dbReference>
<name>A0A0B7GZA7_9FLAO</name>
<reference evidence="2" key="1">
    <citation type="submission" date="2015-01" db="EMBL/GenBank/DDBJ databases">
        <authorList>
            <person name="MANFREDI Pablo"/>
        </authorList>
    </citation>
    <scope>NUCLEOTIDE SEQUENCE [LARGE SCALE GENOMIC DNA]</scope>
    <source>
        <strain evidence="2">Ccyn2B</strain>
    </source>
</reference>
<dbReference type="AlphaFoldDB" id="A0A0B7GZA7"/>
<evidence type="ECO:0000313" key="1">
    <source>
        <dbReference type="EMBL" id="CEN32495.1"/>
    </source>
</evidence>
<accession>A0A0B7GZA7</accession>
<dbReference type="Pfam" id="PF19775">
    <property type="entry name" value="DUF6261"/>
    <property type="match status" value="1"/>
</dbReference>